<feature type="DNA-binding region" description="OmpR/PhoB-type" evidence="7">
    <location>
        <begin position="155"/>
        <end position="253"/>
    </location>
</feature>
<feature type="modified residue" description="4-aspartylphosphate" evidence="6">
    <location>
        <position position="81"/>
    </location>
</feature>
<evidence type="ECO:0000313" key="11">
    <source>
        <dbReference type="Proteomes" id="UP000693672"/>
    </source>
</evidence>
<dbReference type="EMBL" id="CAJVAS010000037">
    <property type="protein sequence ID" value="CAG7647193.1"/>
    <property type="molecule type" value="Genomic_DNA"/>
</dbReference>
<organism evidence="10 11">
    <name type="scientific">Paenibacillus solanacearum</name>
    <dbReference type="NCBI Taxonomy" id="2048548"/>
    <lineage>
        <taxon>Bacteria</taxon>
        <taxon>Bacillati</taxon>
        <taxon>Bacillota</taxon>
        <taxon>Bacilli</taxon>
        <taxon>Bacillales</taxon>
        <taxon>Paenibacillaceae</taxon>
        <taxon>Paenibacillus</taxon>
    </lineage>
</organism>
<dbReference type="GO" id="GO:0000976">
    <property type="term" value="F:transcription cis-regulatory region binding"/>
    <property type="evidence" value="ECO:0007669"/>
    <property type="project" value="TreeGrafter"/>
</dbReference>
<feature type="domain" description="Response regulatory" evidence="8">
    <location>
        <begin position="32"/>
        <end position="146"/>
    </location>
</feature>
<dbReference type="GO" id="GO:0032993">
    <property type="term" value="C:protein-DNA complex"/>
    <property type="evidence" value="ECO:0007669"/>
    <property type="project" value="TreeGrafter"/>
</dbReference>
<keyword evidence="11" id="KW-1185">Reference proteome</keyword>
<dbReference type="PROSITE" id="PS51755">
    <property type="entry name" value="OMPR_PHOB"/>
    <property type="match status" value="1"/>
</dbReference>
<proteinExistence type="predicted"/>
<dbReference type="InterPro" id="IPR001789">
    <property type="entry name" value="Sig_transdc_resp-reg_receiver"/>
</dbReference>
<evidence type="ECO:0000256" key="5">
    <source>
        <dbReference type="ARBA" id="ARBA00023163"/>
    </source>
</evidence>
<evidence type="ECO:0000256" key="6">
    <source>
        <dbReference type="PROSITE-ProRule" id="PRU00169"/>
    </source>
</evidence>
<keyword evidence="2" id="KW-0902">Two-component regulatory system</keyword>
<dbReference type="GO" id="GO:0000156">
    <property type="term" value="F:phosphorelay response regulator activity"/>
    <property type="evidence" value="ECO:0007669"/>
    <property type="project" value="TreeGrafter"/>
</dbReference>
<evidence type="ECO:0000256" key="4">
    <source>
        <dbReference type="ARBA" id="ARBA00023125"/>
    </source>
</evidence>
<dbReference type="GO" id="GO:0006355">
    <property type="term" value="P:regulation of DNA-templated transcription"/>
    <property type="evidence" value="ECO:0007669"/>
    <property type="project" value="InterPro"/>
</dbReference>
<evidence type="ECO:0000256" key="2">
    <source>
        <dbReference type="ARBA" id="ARBA00023012"/>
    </source>
</evidence>
<dbReference type="PANTHER" id="PTHR48111">
    <property type="entry name" value="REGULATOR OF RPOS"/>
    <property type="match status" value="1"/>
</dbReference>
<evidence type="ECO:0000256" key="1">
    <source>
        <dbReference type="ARBA" id="ARBA00022553"/>
    </source>
</evidence>
<evidence type="ECO:0000259" key="8">
    <source>
        <dbReference type="PROSITE" id="PS50110"/>
    </source>
</evidence>
<sequence length="255" mass="28445">MIEADRLAALRLIKGSRAIIKTFDIKGLYKMRILIVEDEVNLAEALSQILKKQHYSVDAVHDGQAGLDNALSGIYDLLLLDIMLPGMDGLSIVKTIRSQGIHTPVIMLTAKGDIPDKIAGLDYGADDYVAKPFSTEELLARIRAALRRKGEVVPEDGLQFEDLELNTSTLKLTCKGKELKLILKECELLELLMTRKQAVTSKEQMIEKLWGFDSDAEHNNVEVYISFLRKKLAFLQSSVRINTIRGVGYVLEATS</sequence>
<dbReference type="PROSITE" id="PS50110">
    <property type="entry name" value="RESPONSE_REGULATORY"/>
    <property type="match status" value="1"/>
</dbReference>
<dbReference type="InterPro" id="IPR039420">
    <property type="entry name" value="WalR-like"/>
</dbReference>
<gene>
    <name evidence="10" type="primary">arlR_3</name>
    <name evidence="10" type="ORF">PAESOLCIP111_05334</name>
</gene>
<keyword evidence="1 6" id="KW-0597">Phosphoprotein</keyword>
<accession>A0A916K972</accession>
<dbReference type="SMART" id="SM00862">
    <property type="entry name" value="Trans_reg_C"/>
    <property type="match status" value="1"/>
</dbReference>
<evidence type="ECO:0000259" key="9">
    <source>
        <dbReference type="PROSITE" id="PS51755"/>
    </source>
</evidence>
<evidence type="ECO:0000313" key="10">
    <source>
        <dbReference type="EMBL" id="CAG7647193.1"/>
    </source>
</evidence>
<dbReference type="Pfam" id="PF00486">
    <property type="entry name" value="Trans_reg_C"/>
    <property type="match status" value="1"/>
</dbReference>
<dbReference type="FunFam" id="3.40.50.2300:FF:000001">
    <property type="entry name" value="DNA-binding response regulator PhoB"/>
    <property type="match status" value="1"/>
</dbReference>
<evidence type="ECO:0000256" key="3">
    <source>
        <dbReference type="ARBA" id="ARBA00023015"/>
    </source>
</evidence>
<comment type="caution">
    <text evidence="10">The sequence shown here is derived from an EMBL/GenBank/DDBJ whole genome shotgun (WGS) entry which is preliminary data.</text>
</comment>
<keyword evidence="5" id="KW-0804">Transcription</keyword>
<dbReference type="SMART" id="SM00448">
    <property type="entry name" value="REC"/>
    <property type="match status" value="1"/>
</dbReference>
<dbReference type="PANTHER" id="PTHR48111:SF22">
    <property type="entry name" value="REGULATOR OF RPOS"/>
    <property type="match status" value="1"/>
</dbReference>
<keyword evidence="3" id="KW-0805">Transcription regulation</keyword>
<dbReference type="GO" id="GO:0005829">
    <property type="term" value="C:cytosol"/>
    <property type="evidence" value="ECO:0007669"/>
    <property type="project" value="TreeGrafter"/>
</dbReference>
<dbReference type="AlphaFoldDB" id="A0A916K972"/>
<evidence type="ECO:0000256" key="7">
    <source>
        <dbReference type="PROSITE-ProRule" id="PRU01091"/>
    </source>
</evidence>
<dbReference type="Pfam" id="PF00072">
    <property type="entry name" value="Response_reg"/>
    <property type="match status" value="1"/>
</dbReference>
<protein>
    <submittedName>
        <fullName evidence="10">Response regulator ArlR</fullName>
    </submittedName>
</protein>
<dbReference type="Proteomes" id="UP000693672">
    <property type="component" value="Unassembled WGS sequence"/>
</dbReference>
<dbReference type="InterPro" id="IPR001867">
    <property type="entry name" value="OmpR/PhoB-type_DNA-bd"/>
</dbReference>
<dbReference type="CDD" id="cd17625">
    <property type="entry name" value="REC_OmpR_DrrD-like"/>
    <property type="match status" value="1"/>
</dbReference>
<reference evidence="10" key="1">
    <citation type="submission" date="2021-06" db="EMBL/GenBank/DDBJ databases">
        <authorList>
            <person name="Criscuolo A."/>
        </authorList>
    </citation>
    <scope>NUCLEOTIDE SEQUENCE</scope>
    <source>
        <strain evidence="10">CIP111600</strain>
    </source>
</reference>
<name>A0A916K972_9BACL</name>
<dbReference type="CDD" id="cd00383">
    <property type="entry name" value="trans_reg_C"/>
    <property type="match status" value="1"/>
</dbReference>
<keyword evidence="4 7" id="KW-0238">DNA-binding</keyword>
<feature type="domain" description="OmpR/PhoB-type" evidence="9">
    <location>
        <begin position="155"/>
        <end position="253"/>
    </location>
</feature>